<reference evidence="3 4" key="1">
    <citation type="journal article" date="2019" name="Emerg. Microbes Infect.">
        <title>Comprehensive subspecies identification of 175 nontuberculous mycobacteria species based on 7547 genomic profiles.</title>
        <authorList>
            <person name="Matsumoto Y."/>
            <person name="Kinjo T."/>
            <person name="Motooka D."/>
            <person name="Nabeya D."/>
            <person name="Jung N."/>
            <person name="Uechi K."/>
            <person name="Horii T."/>
            <person name="Iida T."/>
            <person name="Fujita J."/>
            <person name="Nakamura S."/>
        </authorList>
    </citation>
    <scope>NUCLEOTIDE SEQUENCE [LARGE SCALE GENOMIC DNA]</scope>
    <source>
        <strain evidence="3 4">JCM 18538</strain>
    </source>
</reference>
<sequence>MDVTDPADTASDAESSAPVGRLGATSIDCPDPARLADFYGALLGMRRLVEAPDGSVIAIGDGAQTLAMMRVDDYVAPTWPEPGQLQQMHLDVSVTDLDDAVTRAVALGAREAGHQRDPGRWRVLIDPAGHPFCLTTVGAN</sequence>
<evidence type="ECO:0000259" key="2">
    <source>
        <dbReference type="PROSITE" id="PS51819"/>
    </source>
</evidence>
<dbReference type="InterPro" id="IPR037523">
    <property type="entry name" value="VOC_core"/>
</dbReference>
<dbReference type="PANTHER" id="PTHR35908:SF1">
    <property type="entry name" value="CONSERVED PROTEIN"/>
    <property type="match status" value="1"/>
</dbReference>
<dbReference type="KEGG" id="marz:MARA_42720"/>
<gene>
    <name evidence="3" type="ORF">MARA_42720</name>
</gene>
<dbReference type="AlphaFoldDB" id="A0A7I7S1K8"/>
<feature type="domain" description="VOC" evidence="2">
    <location>
        <begin position="21"/>
        <end position="137"/>
    </location>
</feature>
<accession>A0A7I7S1K8</accession>
<dbReference type="SUPFAM" id="SSF54593">
    <property type="entry name" value="Glyoxalase/Bleomycin resistance protein/Dihydroxybiphenyl dioxygenase"/>
    <property type="match status" value="1"/>
</dbReference>
<dbReference type="Proteomes" id="UP000467428">
    <property type="component" value="Chromosome"/>
</dbReference>
<dbReference type="PROSITE" id="PS51819">
    <property type="entry name" value="VOC"/>
    <property type="match status" value="1"/>
</dbReference>
<dbReference type="Pfam" id="PF18029">
    <property type="entry name" value="Glyoxalase_6"/>
    <property type="match status" value="1"/>
</dbReference>
<evidence type="ECO:0000256" key="1">
    <source>
        <dbReference type="SAM" id="MobiDB-lite"/>
    </source>
</evidence>
<dbReference type="InterPro" id="IPR029068">
    <property type="entry name" value="Glyas_Bleomycin-R_OHBP_Dase"/>
</dbReference>
<organism evidence="3 4">
    <name type="scientific">Mycolicibacterium arabiense</name>
    <dbReference type="NCBI Taxonomy" id="1286181"/>
    <lineage>
        <taxon>Bacteria</taxon>
        <taxon>Bacillati</taxon>
        <taxon>Actinomycetota</taxon>
        <taxon>Actinomycetes</taxon>
        <taxon>Mycobacteriales</taxon>
        <taxon>Mycobacteriaceae</taxon>
        <taxon>Mycolicibacterium</taxon>
    </lineage>
</organism>
<geneLocation type="plasmid" evidence="4">
    <name>pjcm18538 dna</name>
</geneLocation>
<dbReference type="EMBL" id="AP022593">
    <property type="protein sequence ID" value="BBY50804.1"/>
    <property type="molecule type" value="Genomic_DNA"/>
</dbReference>
<evidence type="ECO:0000313" key="3">
    <source>
        <dbReference type="EMBL" id="BBY50804.1"/>
    </source>
</evidence>
<dbReference type="Gene3D" id="3.10.180.10">
    <property type="entry name" value="2,3-Dihydroxybiphenyl 1,2-Dioxygenase, domain 1"/>
    <property type="match status" value="1"/>
</dbReference>
<name>A0A7I7S1K8_9MYCO</name>
<proteinExistence type="predicted"/>
<dbReference type="InterPro" id="IPR041581">
    <property type="entry name" value="Glyoxalase_6"/>
</dbReference>
<dbReference type="CDD" id="cd06587">
    <property type="entry name" value="VOC"/>
    <property type="match status" value="1"/>
</dbReference>
<evidence type="ECO:0000313" key="4">
    <source>
        <dbReference type="Proteomes" id="UP000467428"/>
    </source>
</evidence>
<protein>
    <submittedName>
        <fullName evidence="3">Glyoxalase</fullName>
    </submittedName>
</protein>
<feature type="region of interest" description="Disordered" evidence="1">
    <location>
        <begin position="1"/>
        <end position="26"/>
    </location>
</feature>
<dbReference type="PANTHER" id="PTHR35908">
    <property type="entry name" value="HYPOTHETICAL FUSION PROTEIN"/>
    <property type="match status" value="1"/>
</dbReference>
<keyword evidence="4" id="KW-1185">Reference proteome</keyword>